<dbReference type="EMBL" id="FLUL01000001">
    <property type="protein sequence ID" value="SBV90684.1"/>
    <property type="molecule type" value="Genomic_DNA"/>
</dbReference>
<gene>
    <name evidence="1" type="ORF">KL86DYS2_10047</name>
</gene>
<dbReference type="InterPro" id="IPR011697">
    <property type="entry name" value="Peptidase_C26"/>
</dbReference>
<dbReference type="PANTHER" id="PTHR10443">
    <property type="entry name" value="MICROSOMAL DIPEPTIDASE"/>
    <property type="match status" value="1"/>
</dbReference>
<dbReference type="GO" id="GO:0070573">
    <property type="term" value="F:metallodipeptidase activity"/>
    <property type="evidence" value="ECO:0007669"/>
    <property type="project" value="InterPro"/>
</dbReference>
<dbReference type="SUPFAM" id="SSF51556">
    <property type="entry name" value="Metallo-dependent hydrolases"/>
    <property type="match status" value="1"/>
</dbReference>
<sequence length="614" mass="67950">MKRTTYNILIILLFLNILSLRGQEAIVPDLQKLYEYTDSHFVDLRAKQQPLIGVSASRTSNGGSSVPGTYIEAILKAGGRPLIIPMMTKGTVLRDIVKDLDGLVMTGGEDFNPLYYKEQAIPEMNDIDSIRDIYDLVLLKLATDRNIPVLGICRGEQAINVAFGGTLYQDIPTQHQNKSVKHRQSEPKEIGTHKVSIAEESQLSKILGKTEVFVNSFHHQGVKDVAPGFKLAATAQDGIVEAIEAYPDRRIMGVQWHPEGHVAGGDTTMLKFFKFIVSEAETFRKAKELHKHIFSIDTHCDTPLEFKKAGFDIGKRENNQVNISKMEEGMLDAIFFAAYTAQGKRDKVSSQAAVDKIDGLIKGIHSQVEKNNDICEIAYTTDDLARIKNVGKKAIFIGIENGYGIGKDIENIARFKKMGVNYITLCHTKDNDICDTSSDTTREWNGLSPFGKEVIKEMNRQGVMIDISHASEKTFWDVIKLSTQPIIASHSSVQALCYHDRNLTDKQMQALAKNGGVVQICLVDLFVNKDRKKASLSDAIEHIDYAVKVAGIDHVGIASDFDGGGGLIGCNGSNDMINITMKLLEKGYSDEDIAKIWGGNLLRVMATVQKEAQK</sequence>
<dbReference type="PROSITE" id="PS51273">
    <property type="entry name" value="GATASE_TYPE_1"/>
    <property type="match status" value="1"/>
</dbReference>
<dbReference type="InterPro" id="IPR029062">
    <property type="entry name" value="Class_I_gatase-like"/>
</dbReference>
<dbReference type="Pfam" id="PF01244">
    <property type="entry name" value="Peptidase_M19"/>
    <property type="match status" value="1"/>
</dbReference>
<proteinExistence type="predicted"/>
<reference evidence="1" key="1">
    <citation type="submission" date="2016-04" db="EMBL/GenBank/DDBJ databases">
        <authorList>
            <person name="Evans L.H."/>
            <person name="Alamgir A."/>
            <person name="Owens N."/>
            <person name="Weber N.D."/>
            <person name="Virtaneva K."/>
            <person name="Barbian K."/>
            <person name="Babar A."/>
            <person name="Rosenke K."/>
        </authorList>
    </citation>
    <scope>NUCLEOTIDE SEQUENCE</scope>
    <source>
        <strain evidence="1">86-2</strain>
    </source>
</reference>
<dbReference type="SUPFAM" id="SSF52317">
    <property type="entry name" value="Class I glutamine amidotransferase-like"/>
    <property type="match status" value="1"/>
</dbReference>
<dbReference type="GO" id="GO:0006508">
    <property type="term" value="P:proteolysis"/>
    <property type="evidence" value="ECO:0007669"/>
    <property type="project" value="InterPro"/>
</dbReference>
<dbReference type="InterPro" id="IPR008257">
    <property type="entry name" value="Pept_M19"/>
</dbReference>
<evidence type="ECO:0000313" key="1">
    <source>
        <dbReference type="EMBL" id="SBV90684.1"/>
    </source>
</evidence>
<dbReference type="Gene3D" id="3.20.20.140">
    <property type="entry name" value="Metal-dependent hydrolases"/>
    <property type="match status" value="1"/>
</dbReference>
<organism evidence="1">
    <name type="scientific">uncultured Dysgonomonas sp</name>
    <dbReference type="NCBI Taxonomy" id="206096"/>
    <lineage>
        <taxon>Bacteria</taxon>
        <taxon>Pseudomonadati</taxon>
        <taxon>Bacteroidota</taxon>
        <taxon>Bacteroidia</taxon>
        <taxon>Bacteroidales</taxon>
        <taxon>Dysgonomonadaceae</taxon>
        <taxon>Dysgonomonas</taxon>
        <taxon>environmental samples</taxon>
    </lineage>
</organism>
<dbReference type="AlphaFoldDB" id="A0A212IU05"/>
<dbReference type="InterPro" id="IPR032466">
    <property type="entry name" value="Metal_Hydrolase"/>
</dbReference>
<dbReference type="CDD" id="cd01301">
    <property type="entry name" value="rDP_like"/>
    <property type="match status" value="1"/>
</dbReference>
<dbReference type="CDD" id="cd01745">
    <property type="entry name" value="GATase1_2"/>
    <property type="match status" value="1"/>
</dbReference>
<dbReference type="PROSITE" id="PS51365">
    <property type="entry name" value="RENAL_DIPEPTIDASE_2"/>
    <property type="match status" value="1"/>
</dbReference>
<dbReference type="Gene3D" id="3.40.50.880">
    <property type="match status" value="1"/>
</dbReference>
<dbReference type="RefSeq" id="WP_296945895.1">
    <property type="nucleotide sequence ID" value="NZ_LT599021.1"/>
</dbReference>
<dbReference type="PANTHER" id="PTHR10443:SF12">
    <property type="entry name" value="DIPEPTIDASE"/>
    <property type="match status" value="1"/>
</dbReference>
<accession>A0A212IU05</accession>
<protein>
    <submittedName>
        <fullName evidence="1">Uncharacterized protein</fullName>
    </submittedName>
</protein>
<dbReference type="Pfam" id="PF07722">
    <property type="entry name" value="Peptidase_C26"/>
    <property type="match status" value="1"/>
</dbReference>
<name>A0A212IU05_9BACT</name>